<feature type="transmembrane region" description="Helical" evidence="1">
    <location>
        <begin position="74"/>
        <end position="93"/>
    </location>
</feature>
<dbReference type="PANTHER" id="PTHR38684:SF1">
    <property type="entry name" value="PROTEIN AMPE"/>
    <property type="match status" value="1"/>
</dbReference>
<accession>A0A4Q8LDD9</accession>
<dbReference type="GO" id="GO:0046677">
    <property type="term" value="P:response to antibiotic"/>
    <property type="evidence" value="ECO:0007669"/>
    <property type="project" value="TreeGrafter"/>
</dbReference>
<dbReference type="Proteomes" id="UP000292627">
    <property type="component" value="Unassembled WGS sequence"/>
</dbReference>
<gene>
    <name evidence="2" type="ORF">EA660_05860</name>
</gene>
<sequence length="295" mass="31584">MSITLVAIVVTVVLGQLAPHAVAAWRRHDLYARWLRWLQARLGGSGVWTGPAGVAVAIAPWLVLVIVVQALLHAPLLGLLGLVFGVAVMVWAWGPGDLDADVHAVLDAQDAASQRVAMARLGPDSDDAPGLVEAVFRAALTRWFSVVFWFALLGPAGAVMYRLCALSARGPAADALPEAHRAGAARLLTLLDWPVAQLMTLSMALMGNFDTVFRAWLGAGGNRWRLDTGFLGAAARADVSAEVAEEVQDYLDDGLPPPPQLLDMPDLRDAMSLVWRILLLWLAVMALLVIAGWVS</sequence>
<dbReference type="AlphaFoldDB" id="A0A4Q8LDD9"/>
<evidence type="ECO:0000313" key="2">
    <source>
        <dbReference type="EMBL" id="TAA26741.1"/>
    </source>
</evidence>
<dbReference type="RefSeq" id="WP_130550597.1">
    <property type="nucleotide sequence ID" value="NZ_SHMC01000002.1"/>
</dbReference>
<dbReference type="PANTHER" id="PTHR38684">
    <property type="entry name" value="PROTEIN AMPE"/>
    <property type="match status" value="1"/>
</dbReference>
<keyword evidence="1" id="KW-0812">Transmembrane</keyword>
<protein>
    <recommendedName>
        <fullName evidence="4">AmpE protein</fullName>
    </recommendedName>
</protein>
<name>A0A4Q8LDD9_9GAMM</name>
<evidence type="ECO:0008006" key="4">
    <source>
        <dbReference type="Google" id="ProtNLM"/>
    </source>
</evidence>
<organism evidence="2 3">
    <name type="scientific">Pseudoxanthomonas winnipegensis</name>
    <dbReference type="NCBI Taxonomy" id="2480810"/>
    <lineage>
        <taxon>Bacteria</taxon>
        <taxon>Pseudomonadati</taxon>
        <taxon>Pseudomonadota</taxon>
        <taxon>Gammaproteobacteria</taxon>
        <taxon>Lysobacterales</taxon>
        <taxon>Lysobacteraceae</taxon>
        <taxon>Pseudoxanthomonas</taxon>
    </lineage>
</organism>
<reference evidence="2 3" key="1">
    <citation type="submission" date="2019-02" db="EMBL/GenBank/DDBJ databases">
        <title>WGS of Pseudoxanthomonas species novum from clinical isolates.</title>
        <authorList>
            <person name="Bernier A.-M."/>
            <person name="Bernard K."/>
            <person name="Vachon A."/>
        </authorList>
    </citation>
    <scope>NUCLEOTIDE SEQUENCE [LARGE SCALE GENOMIC DNA]</scope>
    <source>
        <strain evidence="2 3">NML171200</strain>
    </source>
</reference>
<keyword evidence="1" id="KW-0472">Membrane</keyword>
<feature type="transmembrane region" description="Helical" evidence="1">
    <location>
        <begin position="143"/>
        <end position="161"/>
    </location>
</feature>
<feature type="transmembrane region" description="Helical" evidence="1">
    <location>
        <begin position="273"/>
        <end position="294"/>
    </location>
</feature>
<keyword evidence="1" id="KW-1133">Transmembrane helix</keyword>
<comment type="caution">
    <text evidence="2">The sequence shown here is derived from an EMBL/GenBank/DDBJ whole genome shotgun (WGS) entry which is preliminary data.</text>
</comment>
<dbReference type="OrthoDB" id="9811967at2"/>
<evidence type="ECO:0000256" key="1">
    <source>
        <dbReference type="SAM" id="Phobius"/>
    </source>
</evidence>
<dbReference type="EMBL" id="SHMC01000002">
    <property type="protein sequence ID" value="TAA26741.1"/>
    <property type="molecule type" value="Genomic_DNA"/>
</dbReference>
<dbReference type="GO" id="GO:0005886">
    <property type="term" value="C:plasma membrane"/>
    <property type="evidence" value="ECO:0007669"/>
    <property type="project" value="TreeGrafter"/>
</dbReference>
<dbReference type="InterPro" id="IPR052966">
    <property type="entry name" value="Beta-lactamase_Reg"/>
</dbReference>
<proteinExistence type="predicted"/>
<feature type="transmembrane region" description="Helical" evidence="1">
    <location>
        <begin position="47"/>
        <end position="67"/>
    </location>
</feature>
<evidence type="ECO:0000313" key="3">
    <source>
        <dbReference type="Proteomes" id="UP000292627"/>
    </source>
</evidence>